<reference evidence="3" key="2">
    <citation type="submission" date="2024-06" db="EMBL/GenBank/DDBJ databases">
        <authorList>
            <person name="Campbell A.G."/>
        </authorList>
    </citation>
    <scope>NUCLEOTIDE SEQUENCE</scope>
    <source>
        <strain evidence="3">EM17</strain>
    </source>
</reference>
<dbReference type="RefSeq" id="WP_007558395.1">
    <property type="nucleotide sequence ID" value="NZ_JAJALK010000020.1"/>
</dbReference>
<protein>
    <recommendedName>
        <fullName evidence="1">DUF6894 domain-containing protein</fullName>
    </recommendedName>
</protein>
<dbReference type="Proteomes" id="UP001432995">
    <property type="component" value="Unassembled WGS sequence"/>
</dbReference>
<keyword evidence="5" id="KW-1185">Reference proteome</keyword>
<dbReference type="Proteomes" id="UP001223420">
    <property type="component" value="Unassembled WGS sequence"/>
</dbReference>
<evidence type="ECO:0000313" key="3">
    <source>
        <dbReference type="EMBL" id="MER2288677.1"/>
    </source>
</evidence>
<dbReference type="AlphaFoldDB" id="A0AAJ1WZK3"/>
<organism evidence="2 4">
    <name type="scientific">Methylobacterium brachiatum</name>
    <dbReference type="NCBI Taxonomy" id="269660"/>
    <lineage>
        <taxon>Bacteria</taxon>
        <taxon>Pseudomonadati</taxon>
        <taxon>Pseudomonadota</taxon>
        <taxon>Alphaproteobacteria</taxon>
        <taxon>Hyphomicrobiales</taxon>
        <taxon>Methylobacteriaceae</taxon>
        <taxon>Methylobacterium</taxon>
    </lineage>
</organism>
<evidence type="ECO:0000313" key="5">
    <source>
        <dbReference type="Proteomes" id="UP001432995"/>
    </source>
</evidence>
<accession>A0AAJ1WZK3</accession>
<evidence type="ECO:0000313" key="2">
    <source>
        <dbReference type="EMBL" id="MDQ0547075.1"/>
    </source>
</evidence>
<evidence type="ECO:0000259" key="1">
    <source>
        <dbReference type="Pfam" id="PF21834"/>
    </source>
</evidence>
<dbReference type="EMBL" id="JBELQD010000008">
    <property type="protein sequence ID" value="MER2288677.1"/>
    <property type="molecule type" value="Genomic_DNA"/>
</dbReference>
<comment type="caution">
    <text evidence="2">The sequence shown here is derived from an EMBL/GenBank/DDBJ whole genome shotgun (WGS) entry which is preliminary data.</text>
</comment>
<feature type="domain" description="DUF6894" evidence="1">
    <location>
        <begin position="2"/>
        <end position="69"/>
    </location>
</feature>
<dbReference type="InterPro" id="IPR054189">
    <property type="entry name" value="DUF6894"/>
</dbReference>
<sequence>MRFYFDFENGEEAVRDSNGFEAVNLKQALADALDIILEVAEETAANRPDDLWTLVVRDQTKAPVAYLPIRKNVTQVALAA</sequence>
<dbReference type="EMBL" id="JAUSWL010000021">
    <property type="protein sequence ID" value="MDQ0547075.1"/>
    <property type="molecule type" value="Genomic_DNA"/>
</dbReference>
<evidence type="ECO:0000313" key="4">
    <source>
        <dbReference type="Proteomes" id="UP001223420"/>
    </source>
</evidence>
<dbReference type="Pfam" id="PF21834">
    <property type="entry name" value="DUF6894"/>
    <property type="match status" value="1"/>
</dbReference>
<reference evidence="2" key="1">
    <citation type="submission" date="2023-07" db="EMBL/GenBank/DDBJ databases">
        <title>Genomic Encyclopedia of Type Strains, Phase IV (KMG-IV): sequencing the most valuable type-strain genomes for metagenomic binning, comparative biology and taxonomic classification.</title>
        <authorList>
            <person name="Goeker M."/>
        </authorList>
    </citation>
    <scope>NUCLEOTIDE SEQUENCE</scope>
    <source>
        <strain evidence="2">DSM 19569</strain>
    </source>
</reference>
<name>A0AAJ1WZK3_9HYPH</name>
<proteinExistence type="predicted"/>
<gene>
    <name evidence="3" type="ORF">ABS770_10450</name>
    <name evidence="2" type="ORF">QO001_006030</name>
</gene>